<organism evidence="1 2">
    <name type="scientific">Thermothelomyces thermophilus (strain ATCC 42464 / BCRC 31852 / DSM 1799)</name>
    <name type="common">Sporotrichum thermophile</name>
    <dbReference type="NCBI Taxonomy" id="573729"/>
    <lineage>
        <taxon>Eukaryota</taxon>
        <taxon>Fungi</taxon>
        <taxon>Dikarya</taxon>
        <taxon>Ascomycota</taxon>
        <taxon>Pezizomycotina</taxon>
        <taxon>Sordariomycetes</taxon>
        <taxon>Sordariomycetidae</taxon>
        <taxon>Sordariales</taxon>
        <taxon>Chaetomiaceae</taxon>
        <taxon>Thermothelomyces</taxon>
    </lineage>
</organism>
<dbReference type="AlphaFoldDB" id="G2QGR2"/>
<protein>
    <submittedName>
        <fullName evidence="1">Uncharacterized protein</fullName>
    </submittedName>
</protein>
<dbReference type="VEuPathDB" id="FungiDB:MYCTH_2127673"/>
<dbReference type="KEGG" id="mtm:MYCTH_2127673"/>
<dbReference type="InParanoid" id="G2QGR2"/>
<proteinExistence type="predicted"/>
<evidence type="ECO:0000313" key="1">
    <source>
        <dbReference type="EMBL" id="AEO58624.1"/>
    </source>
</evidence>
<name>G2QGR2_THET4</name>
<dbReference type="EMBL" id="CP003005">
    <property type="protein sequence ID" value="AEO58624.1"/>
    <property type="molecule type" value="Genomic_DNA"/>
</dbReference>
<dbReference type="GeneID" id="11510219"/>
<dbReference type="Proteomes" id="UP000007322">
    <property type="component" value="Chromosome 4"/>
</dbReference>
<keyword evidence="2" id="KW-1185">Reference proteome</keyword>
<gene>
    <name evidence="1" type="ORF">MYCTH_2127673</name>
</gene>
<dbReference type="HOGENOM" id="CLU_2814210_0_0_1"/>
<accession>G2QGR2</accession>
<evidence type="ECO:0000313" key="2">
    <source>
        <dbReference type="Proteomes" id="UP000007322"/>
    </source>
</evidence>
<sequence>MGSAKFLGAKRHSRSLNGANGNCEAADIVCPSPVNHHPGSALIQVPLASEQYQEPILAGSTTGSGRE</sequence>
<dbReference type="RefSeq" id="XP_003663869.1">
    <property type="nucleotide sequence ID" value="XM_003663821.1"/>
</dbReference>
<reference evidence="1 2" key="1">
    <citation type="journal article" date="2011" name="Nat. Biotechnol.">
        <title>Comparative genomic analysis of the thermophilic biomass-degrading fungi Myceliophthora thermophila and Thielavia terrestris.</title>
        <authorList>
            <person name="Berka R.M."/>
            <person name="Grigoriev I.V."/>
            <person name="Otillar R."/>
            <person name="Salamov A."/>
            <person name="Grimwood J."/>
            <person name="Reid I."/>
            <person name="Ishmael N."/>
            <person name="John T."/>
            <person name="Darmond C."/>
            <person name="Moisan M.-C."/>
            <person name="Henrissat B."/>
            <person name="Coutinho P.M."/>
            <person name="Lombard V."/>
            <person name="Natvig D.O."/>
            <person name="Lindquist E."/>
            <person name="Schmutz J."/>
            <person name="Lucas S."/>
            <person name="Harris P."/>
            <person name="Powlowski J."/>
            <person name="Bellemare A."/>
            <person name="Taylor D."/>
            <person name="Butler G."/>
            <person name="de Vries R.P."/>
            <person name="Allijn I.E."/>
            <person name="van den Brink J."/>
            <person name="Ushinsky S."/>
            <person name="Storms R."/>
            <person name="Powell A.J."/>
            <person name="Paulsen I.T."/>
            <person name="Elbourne L.D.H."/>
            <person name="Baker S.E."/>
            <person name="Magnuson J."/>
            <person name="LaBoissiere S."/>
            <person name="Clutterbuck A.J."/>
            <person name="Martinez D."/>
            <person name="Wogulis M."/>
            <person name="de Leon A.L."/>
            <person name="Rey M.W."/>
            <person name="Tsang A."/>
        </authorList>
    </citation>
    <scope>NUCLEOTIDE SEQUENCE [LARGE SCALE GENOMIC DNA]</scope>
    <source>
        <strain evidence="2">ATCC 42464 / BCRC 31852 / DSM 1799</strain>
    </source>
</reference>